<evidence type="ECO:0000313" key="1">
    <source>
        <dbReference type="EMBL" id="ABT14156.1"/>
    </source>
</evidence>
<organism evidence="1 2">
    <name type="scientific">Paramecium bursaria Chlorella virus MT325</name>
    <name type="common">PBCV-MT325</name>
    <dbReference type="NCBI Taxonomy" id="346932"/>
    <lineage>
        <taxon>Viruses</taxon>
        <taxon>Varidnaviria</taxon>
        <taxon>Bamfordvirae</taxon>
        <taxon>Nucleocytoviricota</taxon>
        <taxon>Megaviricetes</taxon>
        <taxon>Algavirales</taxon>
        <taxon>Phycodnaviridae</taxon>
        <taxon>Chlorovirus</taxon>
        <taxon>Chlorovirus conductrix</taxon>
        <taxon>Paramecium bursaria Chlorella virus A1</taxon>
    </lineage>
</organism>
<dbReference type="Proteomes" id="UP000246715">
    <property type="component" value="Segment"/>
</dbReference>
<dbReference type="EMBL" id="DQ491001">
    <property type="protein sequence ID" value="ABT14156.1"/>
    <property type="molecule type" value="Genomic_DNA"/>
</dbReference>
<accession>A7IUY2</accession>
<gene>
    <name evidence="1" type="primary">m602R</name>
    <name evidence="1" type="ORF">MT325_m602R</name>
</gene>
<protein>
    <submittedName>
        <fullName evidence="1">Uncharacterized protein m602R</fullName>
    </submittedName>
</protein>
<reference evidence="1 2" key="1">
    <citation type="journal article" date="2007" name="Virology">
        <title>Sequence and annotation of the 314-kb MT325 and the 321-kb FR483 viruses that infect Chlorella Pbi.</title>
        <authorList>
            <person name="Fitzgerald L.A."/>
            <person name="Graves M.V."/>
            <person name="Li X."/>
            <person name="Feldblyum T."/>
            <person name="Hartigan J."/>
            <person name="Van Etten J.L."/>
        </authorList>
    </citation>
    <scope>NUCLEOTIDE SEQUENCE [LARGE SCALE GENOMIC DNA]</scope>
    <source>
        <strain evidence="1 2">MT325</strain>
    </source>
</reference>
<proteinExistence type="predicted"/>
<evidence type="ECO:0000313" key="2">
    <source>
        <dbReference type="Proteomes" id="UP000246715"/>
    </source>
</evidence>
<name>A7IUY2_PBCVM</name>
<organismHost>
    <name type="scientific">Paramecium bursaria</name>
    <dbReference type="NCBI Taxonomy" id="74790"/>
</organismHost>
<sequence>MYTSFPERLWLIFSTLSMPPRNVDPTLARTIAGLLLSTLLISSVISIDPVSSLGITTDSNLRMFAIFLME</sequence>